<dbReference type="EMBL" id="FP565575">
    <property type="protein sequence ID" value="CBE67971.1"/>
    <property type="molecule type" value="Genomic_DNA"/>
</dbReference>
<reference evidence="2 3" key="1">
    <citation type="journal article" date="2010" name="Nature">
        <title>Nitrite-driven anaerobic methane oxidation by oxygenic bacteria.</title>
        <authorList>
            <person name="Ettwig K.F."/>
            <person name="Butler M.K."/>
            <person name="Le Paslier D."/>
            <person name="Pelletier E."/>
            <person name="Mangenot S."/>
            <person name="Kuypers M.M.M."/>
            <person name="Schreiber F."/>
            <person name="Dutilh B.E."/>
            <person name="Zedelius J."/>
            <person name="de Beer D."/>
            <person name="Gloerich J."/>
            <person name="Wessels H.J.C.T."/>
            <person name="van Allen T."/>
            <person name="Luesken F."/>
            <person name="Wu M."/>
            <person name="van de Pas-Schoonen K.T."/>
            <person name="Op den Camp H.J.M."/>
            <person name="Janssen-Megens E.M."/>
            <person name="Francoijs K-J."/>
            <person name="Stunnenberg H."/>
            <person name="Weissenbach J."/>
            <person name="Jetten M.S.M."/>
            <person name="Strous M."/>
        </authorList>
    </citation>
    <scope>NUCLEOTIDE SEQUENCE [LARGE SCALE GENOMIC DNA]</scope>
</reference>
<dbReference type="Gene3D" id="3.90.550.10">
    <property type="entry name" value="Spore Coat Polysaccharide Biosynthesis Protein SpsA, Chain A"/>
    <property type="match status" value="1"/>
</dbReference>
<gene>
    <name evidence="2" type="ORF">DAMO_0910</name>
</gene>
<dbReference type="Proteomes" id="UP000006898">
    <property type="component" value="Chromosome"/>
</dbReference>
<dbReference type="InterPro" id="IPR001173">
    <property type="entry name" value="Glyco_trans_2-like"/>
</dbReference>
<dbReference type="Pfam" id="PF00535">
    <property type="entry name" value="Glycos_transf_2"/>
    <property type="match status" value="1"/>
</dbReference>
<dbReference type="SUPFAM" id="SSF53448">
    <property type="entry name" value="Nucleotide-diphospho-sugar transferases"/>
    <property type="match status" value="1"/>
</dbReference>
<dbReference type="eggNOG" id="COG0463">
    <property type="taxonomic scope" value="Bacteria"/>
</dbReference>
<dbReference type="KEGG" id="mox:DAMO_0910"/>
<dbReference type="InterPro" id="IPR029044">
    <property type="entry name" value="Nucleotide-diphossugar_trans"/>
</dbReference>
<evidence type="ECO:0000259" key="1">
    <source>
        <dbReference type="Pfam" id="PF00535"/>
    </source>
</evidence>
<evidence type="ECO:0000313" key="3">
    <source>
        <dbReference type="Proteomes" id="UP000006898"/>
    </source>
</evidence>
<dbReference type="PANTHER" id="PTHR22916:SF3">
    <property type="entry name" value="UDP-GLCNAC:BETAGAL BETA-1,3-N-ACETYLGLUCOSAMINYLTRANSFERASE-LIKE PROTEIN 1"/>
    <property type="match status" value="1"/>
</dbReference>
<protein>
    <recommendedName>
        <fullName evidence="1">Glycosyltransferase 2-like domain-containing protein</fullName>
    </recommendedName>
</protein>
<dbReference type="AlphaFoldDB" id="D5MM85"/>
<name>D5MM85_METO1</name>
<sequence>MNSSSPVVSVITATYNWSSVLCYAIQSVLWQTCQDLEMLIIGDGCTDDSEEVVASFRDPRLRWHNLPHNSGSQSTPNNVGLGLARGRYVAYLGHDDVWYPTHLDMLTKAAQETDADLAYSLAVMIGPPGSGVRVLTGLSGSGRYERGMGLPPSSVLHTRELVDRIGGWKDYRTLRLPPDREFILRAYDHGVRFTAVHALTAFKFNSAWRRNSYQDKPSHEQAEYVRRIREDKNFLADELLEIAAAYALNRPRSPIAVLPRSIVNLMPPGWQVNRWRRIRGL</sequence>
<evidence type="ECO:0000313" key="2">
    <source>
        <dbReference type="EMBL" id="CBE67971.1"/>
    </source>
</evidence>
<dbReference type="GO" id="GO:0016758">
    <property type="term" value="F:hexosyltransferase activity"/>
    <property type="evidence" value="ECO:0007669"/>
    <property type="project" value="UniProtKB-ARBA"/>
</dbReference>
<dbReference type="CAZy" id="GT2">
    <property type="family name" value="Glycosyltransferase Family 2"/>
</dbReference>
<proteinExistence type="predicted"/>
<dbReference type="HOGENOM" id="CLU_902867_0_0_0"/>
<accession>D5MM85</accession>
<dbReference type="STRING" id="671143.DAMO_0910"/>
<feature type="domain" description="Glycosyltransferase 2-like" evidence="1">
    <location>
        <begin position="9"/>
        <end position="121"/>
    </location>
</feature>
<organism evidence="2 3">
    <name type="scientific">Methylomirabilis oxygeniifera</name>
    <dbReference type="NCBI Taxonomy" id="671143"/>
    <lineage>
        <taxon>Bacteria</taxon>
        <taxon>Candidatus Methylomirabilota</taxon>
        <taxon>Candidatus Methylomirabilia</taxon>
        <taxon>Candidatus Methylomirabilales</taxon>
        <taxon>Candidatus Methylomirabilaceae</taxon>
        <taxon>Candidatus Methylomirabilis</taxon>
    </lineage>
</organism>
<dbReference type="PANTHER" id="PTHR22916">
    <property type="entry name" value="GLYCOSYLTRANSFERASE"/>
    <property type="match status" value="1"/>
</dbReference>